<accession>A0ABM7XY38</accession>
<keyword evidence="2" id="KW-1185">Reference proteome</keyword>
<evidence type="ECO:0000313" key="1">
    <source>
        <dbReference type="EMBL" id="BDG70402.1"/>
    </source>
</evidence>
<evidence type="ECO:0000313" key="2">
    <source>
        <dbReference type="Proteomes" id="UP000831327"/>
    </source>
</evidence>
<name>A0ABM7XY38_9PROT</name>
<sequence>MLGDPALRRAEGEAEIWLYEAPPCRLDLVLYPQGGALVVAHAAARAHGTAQGVTEATCLSAIAAAPATLPWGDPGPRA</sequence>
<proteinExistence type="predicted"/>
<gene>
    <name evidence="1" type="ORF">Rmf_03310</name>
</gene>
<protein>
    <submittedName>
        <fullName evidence="1">Uncharacterized protein</fullName>
    </submittedName>
</protein>
<reference evidence="1 2" key="1">
    <citation type="journal article" date="2016" name="Microbes Environ.">
        <title>Phylogenetically diverse aerobic anoxygenic phototrophic bacteria isolated from epilithic biofilms in Tama river, Japan.</title>
        <authorList>
            <person name="Hirose S."/>
            <person name="Matsuura K."/>
            <person name="Haruta S."/>
        </authorList>
    </citation>
    <scope>NUCLEOTIDE SEQUENCE [LARGE SCALE GENOMIC DNA]</scope>
    <source>
        <strain evidence="1 2">S08</strain>
    </source>
</reference>
<dbReference type="EMBL" id="AP025637">
    <property type="protein sequence ID" value="BDG70402.1"/>
    <property type="molecule type" value="Genomic_DNA"/>
</dbReference>
<dbReference type="Proteomes" id="UP000831327">
    <property type="component" value="Chromosome"/>
</dbReference>
<organism evidence="1 2">
    <name type="scientific">Roseomonas fluvialis</name>
    <dbReference type="NCBI Taxonomy" id="1750527"/>
    <lineage>
        <taxon>Bacteria</taxon>
        <taxon>Pseudomonadati</taxon>
        <taxon>Pseudomonadota</taxon>
        <taxon>Alphaproteobacteria</taxon>
        <taxon>Acetobacterales</taxon>
        <taxon>Roseomonadaceae</taxon>
        <taxon>Roseomonas</taxon>
    </lineage>
</organism>